<organism evidence="4 5">
    <name type="scientific">Aliterella atlantica CENA595</name>
    <dbReference type="NCBI Taxonomy" id="1618023"/>
    <lineage>
        <taxon>Bacteria</taxon>
        <taxon>Bacillati</taxon>
        <taxon>Cyanobacteriota</taxon>
        <taxon>Cyanophyceae</taxon>
        <taxon>Chroococcidiopsidales</taxon>
        <taxon>Aliterellaceae</taxon>
        <taxon>Aliterella</taxon>
    </lineage>
</organism>
<keyword evidence="1" id="KW-0472">Membrane</keyword>
<protein>
    <submittedName>
        <fullName evidence="4">ABC transporter</fullName>
    </submittedName>
</protein>
<dbReference type="RefSeq" id="WP_045053847.1">
    <property type="nucleotide sequence ID" value="NZ_CAWMDP010000032.1"/>
</dbReference>
<dbReference type="PANTHER" id="PTHR12969">
    <property type="entry name" value="NGD5/OSM-6/IFT52"/>
    <property type="match status" value="1"/>
</dbReference>
<dbReference type="SUPFAM" id="SSF52317">
    <property type="entry name" value="Class I glutamine amidotransferase-like"/>
    <property type="match status" value="1"/>
</dbReference>
<feature type="transmembrane region" description="Helical" evidence="1">
    <location>
        <begin position="74"/>
        <end position="92"/>
    </location>
</feature>
<reference evidence="4 5" key="1">
    <citation type="submission" date="2015-02" db="EMBL/GenBank/DDBJ databases">
        <title>Draft genome of a novel marine cyanobacterium (Chroococcales) isolated from South Atlantic Ocean.</title>
        <authorList>
            <person name="Rigonato J."/>
            <person name="Alvarenga D.O."/>
            <person name="Branco L.H."/>
            <person name="Varani A.M."/>
            <person name="Brandini F.P."/>
            <person name="Fiore M.F."/>
        </authorList>
    </citation>
    <scope>NUCLEOTIDE SEQUENCE [LARGE SCALE GENOMIC DNA]</scope>
    <source>
        <strain evidence="4 5">CENA595</strain>
    </source>
</reference>
<dbReference type="STRING" id="1618023.UH38_06540"/>
<feature type="transmembrane region" description="Helical" evidence="1">
    <location>
        <begin position="35"/>
        <end position="54"/>
    </location>
</feature>
<comment type="caution">
    <text evidence="4">The sequence shown here is derived from an EMBL/GenBank/DDBJ whole genome shotgun (WGS) entry which is preliminary data.</text>
</comment>
<dbReference type="InterPro" id="IPR055396">
    <property type="entry name" value="DUF7088"/>
</dbReference>
<dbReference type="InterPro" id="IPR019196">
    <property type="entry name" value="ABC_transp_unknown"/>
</dbReference>
<feature type="transmembrane region" description="Helical" evidence="1">
    <location>
        <begin position="479"/>
        <end position="501"/>
    </location>
</feature>
<evidence type="ECO:0000256" key="1">
    <source>
        <dbReference type="SAM" id="Phobius"/>
    </source>
</evidence>
<feature type="domain" description="ABC-type uncharacterised transport system" evidence="2">
    <location>
        <begin position="212"/>
        <end position="439"/>
    </location>
</feature>
<dbReference type="InterPro" id="IPR039975">
    <property type="entry name" value="IFT52"/>
</dbReference>
<evidence type="ECO:0000313" key="4">
    <source>
        <dbReference type="EMBL" id="KJH72428.1"/>
    </source>
</evidence>
<dbReference type="PANTHER" id="PTHR12969:SF7">
    <property type="entry name" value="INTRAFLAGELLAR TRANSPORT PROTEIN 52 HOMOLOG"/>
    <property type="match status" value="1"/>
</dbReference>
<evidence type="ECO:0000259" key="3">
    <source>
        <dbReference type="Pfam" id="PF23357"/>
    </source>
</evidence>
<gene>
    <name evidence="4" type="ORF">UH38_06540</name>
</gene>
<name>A0A0D8ZUH9_9CYAN</name>
<feature type="transmembrane region" description="Helical" evidence="1">
    <location>
        <begin position="12"/>
        <end position="29"/>
    </location>
</feature>
<keyword evidence="1" id="KW-0812">Transmembrane</keyword>
<dbReference type="PATRIC" id="fig|1618023.3.peg.2791"/>
<dbReference type="InterPro" id="IPR029062">
    <property type="entry name" value="Class_I_gatase-like"/>
</dbReference>
<keyword evidence="1" id="KW-1133">Transmembrane helix</keyword>
<dbReference type="OrthoDB" id="501439at2"/>
<keyword evidence="5" id="KW-1185">Reference proteome</keyword>
<proteinExistence type="predicted"/>
<accession>A0A0D8ZUH9</accession>
<feature type="domain" description="DUF7088" evidence="3">
    <location>
        <begin position="103"/>
        <end position="184"/>
    </location>
</feature>
<dbReference type="Proteomes" id="UP000032452">
    <property type="component" value="Unassembled WGS sequence"/>
</dbReference>
<dbReference type="EMBL" id="JYON01000005">
    <property type="protein sequence ID" value="KJH72428.1"/>
    <property type="molecule type" value="Genomic_DNA"/>
</dbReference>
<dbReference type="AlphaFoldDB" id="A0A0D8ZUH9"/>
<sequence>MKTISKNYWKYLFWLGPFLVIMGMVAGLVSAQWGAIPIGLMIGGIVATLLWLLFQAQRNSWWSRRSTQAGTNALIATLAVLVILGLVNFLAVRYPVRVDLTETGLYTLAPQSRQLVRSLQKPVKLWIFDRNQNPEDRLLLENYRRQGQNFSFAYVDPQVNLGLANKFNVQRPGEVHLESGQQRRLLQTVNEQERLSETRLTNALQQITSNFKAKVYFLQGHGEYPVAGESPLAQALGVLADRNYTLEPLNLAQQPKVPQDATVVVIAGARRSLLAPEVKALSAYLNQGGSLLLAIDPTINLGIDSLLKTWGVTLDNRLVVNPAGTALGYGPAEILVDNYGQHPITQDFSNGITILQAVRPIEITPVNGVQATPLLITSPQSWAESDLKSENLQFDPKSDRNGPLTVGIALTKPSSNARLVVVGSSNFITNEQFQQQLNGDLFTNSISWLSKQDAPAQLSIRPKEAKNRRINLQAAQANVLGLAALGLVPLIGFAAAAILWWQRR</sequence>
<evidence type="ECO:0000313" key="5">
    <source>
        <dbReference type="Proteomes" id="UP000032452"/>
    </source>
</evidence>
<dbReference type="Pfam" id="PF09822">
    <property type="entry name" value="ABC_transp_aux"/>
    <property type="match status" value="1"/>
</dbReference>
<evidence type="ECO:0000259" key="2">
    <source>
        <dbReference type="Pfam" id="PF09822"/>
    </source>
</evidence>
<dbReference type="Pfam" id="PF23357">
    <property type="entry name" value="DUF7088"/>
    <property type="match status" value="1"/>
</dbReference>